<evidence type="ECO:0000256" key="6">
    <source>
        <dbReference type="HAMAP-Rule" id="MF_01877"/>
    </source>
</evidence>
<dbReference type="Proteomes" id="UP001057291">
    <property type="component" value="Unassembled WGS sequence"/>
</dbReference>
<dbReference type="CDD" id="cd11648">
    <property type="entry name" value="RsmI"/>
    <property type="match status" value="1"/>
</dbReference>
<proteinExistence type="inferred from homology"/>
<dbReference type="SUPFAM" id="SSF53790">
    <property type="entry name" value="Tetrapyrrole methylase"/>
    <property type="match status" value="1"/>
</dbReference>
<dbReference type="PANTHER" id="PTHR46111:SF1">
    <property type="entry name" value="RIBOSOMAL RNA SMALL SUBUNIT METHYLTRANSFERASE I"/>
    <property type="match status" value="1"/>
</dbReference>
<dbReference type="InterPro" id="IPR000878">
    <property type="entry name" value="4pyrrol_Mease"/>
</dbReference>
<keyword evidence="4 6" id="KW-0808">Transferase</keyword>
<evidence type="ECO:0000259" key="7">
    <source>
        <dbReference type="Pfam" id="PF00590"/>
    </source>
</evidence>
<comment type="caution">
    <text evidence="8">The sequence shown here is derived from an EMBL/GenBank/DDBJ whole genome shotgun (WGS) entry which is preliminary data.</text>
</comment>
<dbReference type="InterPro" id="IPR014776">
    <property type="entry name" value="4pyrrole_Mease_sub2"/>
</dbReference>
<dbReference type="InterPro" id="IPR014777">
    <property type="entry name" value="4pyrrole_Mease_sub1"/>
</dbReference>
<name>A0AAV4LEZ5_9BACL</name>
<comment type="function">
    <text evidence="6">Catalyzes the 2'-O-methylation of the ribose of cytidine 1402 (C1402) in 16S rRNA.</text>
</comment>
<comment type="catalytic activity">
    <reaction evidence="6">
        <text>cytidine(1402) in 16S rRNA + S-adenosyl-L-methionine = 2'-O-methylcytidine(1402) in 16S rRNA + S-adenosyl-L-homocysteine + H(+)</text>
        <dbReference type="Rhea" id="RHEA:42924"/>
        <dbReference type="Rhea" id="RHEA-COMP:10285"/>
        <dbReference type="Rhea" id="RHEA-COMP:10286"/>
        <dbReference type="ChEBI" id="CHEBI:15378"/>
        <dbReference type="ChEBI" id="CHEBI:57856"/>
        <dbReference type="ChEBI" id="CHEBI:59789"/>
        <dbReference type="ChEBI" id="CHEBI:74495"/>
        <dbReference type="ChEBI" id="CHEBI:82748"/>
        <dbReference type="EC" id="2.1.1.198"/>
    </reaction>
</comment>
<evidence type="ECO:0000256" key="4">
    <source>
        <dbReference type="ARBA" id="ARBA00022679"/>
    </source>
</evidence>
<evidence type="ECO:0000256" key="3">
    <source>
        <dbReference type="ARBA" id="ARBA00022603"/>
    </source>
</evidence>
<dbReference type="FunFam" id="3.30.950.10:FF:000002">
    <property type="entry name" value="Ribosomal RNA small subunit methyltransferase I"/>
    <property type="match status" value="1"/>
</dbReference>
<comment type="subcellular location">
    <subcellularLocation>
        <location evidence="6">Cytoplasm</location>
    </subcellularLocation>
</comment>
<dbReference type="Gene3D" id="3.30.950.10">
    <property type="entry name" value="Methyltransferase, Cobalt-precorrin-4 Transmethylase, Domain 2"/>
    <property type="match status" value="1"/>
</dbReference>
<evidence type="ECO:0000256" key="2">
    <source>
        <dbReference type="ARBA" id="ARBA00022552"/>
    </source>
</evidence>
<dbReference type="NCBIfam" id="TIGR00096">
    <property type="entry name" value="16S rRNA (cytidine(1402)-2'-O)-methyltransferase"/>
    <property type="match status" value="1"/>
</dbReference>
<feature type="domain" description="Tetrapyrrole methylase" evidence="7">
    <location>
        <begin position="15"/>
        <end position="214"/>
    </location>
</feature>
<gene>
    <name evidence="6 8" type="primary">rsmI</name>
    <name evidence="8" type="ORF">DNHGIG_15660</name>
</gene>
<keyword evidence="9" id="KW-1185">Reference proteome</keyword>
<keyword evidence="3 6" id="KW-0489">Methyltransferase</keyword>
<dbReference type="InterPro" id="IPR035996">
    <property type="entry name" value="4pyrrol_Methylase_sf"/>
</dbReference>
<dbReference type="GO" id="GO:0005737">
    <property type="term" value="C:cytoplasm"/>
    <property type="evidence" value="ECO:0007669"/>
    <property type="project" value="UniProtKB-SubCell"/>
</dbReference>
<dbReference type="GO" id="GO:0070677">
    <property type="term" value="F:rRNA (cytosine-2'-O-)-methyltransferase activity"/>
    <property type="evidence" value="ECO:0007669"/>
    <property type="project" value="UniProtKB-UniRule"/>
</dbReference>
<organism evidence="8 9">
    <name type="scientific">Collibacillus ludicampi</name>
    <dbReference type="NCBI Taxonomy" id="2771369"/>
    <lineage>
        <taxon>Bacteria</taxon>
        <taxon>Bacillati</taxon>
        <taxon>Bacillota</taxon>
        <taxon>Bacilli</taxon>
        <taxon>Bacillales</taxon>
        <taxon>Alicyclobacillaceae</taxon>
        <taxon>Collibacillus</taxon>
    </lineage>
</organism>
<dbReference type="HAMAP" id="MF_01877">
    <property type="entry name" value="16SrRNA_methyltr_I"/>
    <property type="match status" value="1"/>
</dbReference>
<dbReference type="EC" id="2.1.1.198" evidence="6"/>
<dbReference type="AlphaFoldDB" id="A0AAV4LEZ5"/>
<evidence type="ECO:0000256" key="1">
    <source>
        <dbReference type="ARBA" id="ARBA00022490"/>
    </source>
</evidence>
<dbReference type="FunFam" id="3.40.1010.10:FF:000007">
    <property type="entry name" value="Ribosomal RNA small subunit methyltransferase I"/>
    <property type="match status" value="1"/>
</dbReference>
<evidence type="ECO:0000313" key="8">
    <source>
        <dbReference type="EMBL" id="GIM46017.1"/>
    </source>
</evidence>
<sequence>MQRQYSFRDTSGRGTLYLVSTPIGNLGDLSPRAVETLKHVQVIAAEDTRQTRKLLTHFSIEGPRLISYHEHNKHRMESEILEMLKQGDDVAIVTDAGTPGISDPGEDLVRVARKNGYPVTSIPGPCAAISALVISGLPTGRFTFIGFLPREKKARREELNALRKRPETLIFYEAPHRLKETAKDLSEILGGRKVSVTRELTKRFEEVAFGDLNALVDWLEEETPRGEYVLVVEGFQGELETDEQESSWWECLTLSEHVEKLVEKGIDKKDAIKQVAKLRGLPKREVYQATLSGRMDK</sequence>
<dbReference type="EMBL" id="BOQE01000001">
    <property type="protein sequence ID" value="GIM46017.1"/>
    <property type="molecule type" value="Genomic_DNA"/>
</dbReference>
<evidence type="ECO:0000313" key="9">
    <source>
        <dbReference type="Proteomes" id="UP001057291"/>
    </source>
</evidence>
<dbReference type="Pfam" id="PF00590">
    <property type="entry name" value="TP_methylase"/>
    <property type="match status" value="1"/>
</dbReference>
<keyword evidence="2 6" id="KW-0698">rRNA processing</keyword>
<dbReference type="PIRSF" id="PIRSF005917">
    <property type="entry name" value="MTase_YraL"/>
    <property type="match status" value="1"/>
</dbReference>
<evidence type="ECO:0000256" key="5">
    <source>
        <dbReference type="ARBA" id="ARBA00022691"/>
    </source>
</evidence>
<dbReference type="RefSeq" id="WP_369414692.1">
    <property type="nucleotide sequence ID" value="NZ_BOQE01000001.1"/>
</dbReference>
<keyword evidence="5 6" id="KW-0949">S-adenosyl-L-methionine</keyword>
<protein>
    <recommendedName>
        <fullName evidence="6">Ribosomal RNA small subunit methyltransferase I</fullName>
        <ecNumber evidence="6">2.1.1.198</ecNumber>
    </recommendedName>
    <alternativeName>
        <fullName evidence="6">16S rRNA 2'-O-ribose C1402 methyltransferase</fullName>
    </alternativeName>
    <alternativeName>
        <fullName evidence="6">rRNA (cytidine-2'-O-)-methyltransferase RsmI</fullName>
    </alternativeName>
</protein>
<reference evidence="8" key="1">
    <citation type="journal article" date="2023" name="Int. J. Syst. Evol. Microbiol.">
        <title>Collibacillus ludicampi gen. nov., sp. nov., a new soil bacterium of the family Alicyclobacillaceae.</title>
        <authorList>
            <person name="Jojima T."/>
            <person name="Ioku Y."/>
            <person name="Fukuta Y."/>
            <person name="Shirasaka N."/>
            <person name="Matsumura Y."/>
            <person name="Mori M."/>
        </authorList>
    </citation>
    <scope>NUCLEOTIDE SEQUENCE</scope>
    <source>
        <strain evidence="8">TP075</strain>
    </source>
</reference>
<dbReference type="PANTHER" id="PTHR46111">
    <property type="entry name" value="RIBOSOMAL RNA SMALL SUBUNIT METHYLTRANSFERASE I"/>
    <property type="match status" value="1"/>
</dbReference>
<keyword evidence="1 6" id="KW-0963">Cytoplasm</keyword>
<comment type="similarity">
    <text evidence="6">Belongs to the methyltransferase superfamily. RsmI family.</text>
</comment>
<accession>A0AAV4LEZ5</accession>
<dbReference type="Gene3D" id="3.40.1010.10">
    <property type="entry name" value="Cobalt-precorrin-4 Transmethylase, Domain 1"/>
    <property type="match status" value="1"/>
</dbReference>
<dbReference type="InterPro" id="IPR008189">
    <property type="entry name" value="rRNA_ssu_MeTfrase_I"/>
</dbReference>